<sequence length="246" mass="27735">MQGSAGTYAAHQRARFMQSDAARWMRPDAERWIRSDIARFLAPGTDPASIFPALDCKYSPSQPRVPAGNSDGGQWTNGGPSARWAVNPTDVDDRQDVQRAADVQLAQVGSSVTDADGLPYYATGGHHEMPRGVYTKWELRPETERVFNRSTTGSLATGTRIETDQGLLRGHYWDGPNGAHARYNNAVQELSERFMSENRLTSEMMTPDHARQLLTRIRDSDIPEIRDYNRAIRMLRRIFRLGRGRE</sequence>
<feature type="region of interest" description="Disordered" evidence="1">
    <location>
        <begin position="62"/>
        <end position="82"/>
    </location>
</feature>
<evidence type="ECO:0000256" key="1">
    <source>
        <dbReference type="SAM" id="MobiDB-lite"/>
    </source>
</evidence>
<evidence type="ECO:0000313" key="3">
    <source>
        <dbReference type="Proteomes" id="UP000199615"/>
    </source>
</evidence>
<proteinExistence type="predicted"/>
<gene>
    <name evidence="2" type="ORF">SAMN05444123_104249</name>
</gene>
<name>A0A1H8S4Y3_9BRAD</name>
<organism evidence="2 3">
    <name type="scientific">Rhodopseudomonas pseudopalustris</name>
    <dbReference type="NCBI Taxonomy" id="1513892"/>
    <lineage>
        <taxon>Bacteria</taxon>
        <taxon>Pseudomonadati</taxon>
        <taxon>Pseudomonadota</taxon>
        <taxon>Alphaproteobacteria</taxon>
        <taxon>Hyphomicrobiales</taxon>
        <taxon>Nitrobacteraceae</taxon>
        <taxon>Rhodopseudomonas</taxon>
    </lineage>
</organism>
<evidence type="ECO:0000313" key="2">
    <source>
        <dbReference type="EMBL" id="SEO73223.1"/>
    </source>
</evidence>
<reference evidence="3" key="1">
    <citation type="submission" date="2016-10" db="EMBL/GenBank/DDBJ databases">
        <authorList>
            <person name="Varghese N."/>
            <person name="Submissions S."/>
        </authorList>
    </citation>
    <scope>NUCLEOTIDE SEQUENCE [LARGE SCALE GENOMIC DNA]</scope>
    <source>
        <strain evidence="3">DSM 123</strain>
    </source>
</reference>
<dbReference type="EMBL" id="FODT01000004">
    <property type="protein sequence ID" value="SEO73223.1"/>
    <property type="molecule type" value="Genomic_DNA"/>
</dbReference>
<accession>A0A1H8S4Y3</accession>
<protein>
    <submittedName>
        <fullName evidence="2">Uncharacterized protein</fullName>
    </submittedName>
</protein>
<keyword evidence="3" id="KW-1185">Reference proteome</keyword>
<dbReference type="Proteomes" id="UP000199615">
    <property type="component" value="Unassembled WGS sequence"/>
</dbReference>
<dbReference type="AlphaFoldDB" id="A0A1H8S4Y3"/>